<reference evidence="1 2" key="1">
    <citation type="submission" date="2020-07" db="EMBL/GenBank/DDBJ databases">
        <title>Sequencing the genomes of 1000 actinobacteria strains.</title>
        <authorList>
            <person name="Klenk H.-P."/>
        </authorList>
    </citation>
    <scope>NUCLEOTIDE SEQUENCE [LARGE SCALE GENOMIC DNA]</scope>
    <source>
        <strain evidence="1 2">DSM 44121</strain>
    </source>
</reference>
<organism evidence="1 2">
    <name type="scientific">Promicromonospora sukumoe</name>
    <dbReference type="NCBI Taxonomy" id="88382"/>
    <lineage>
        <taxon>Bacteria</taxon>
        <taxon>Bacillati</taxon>
        <taxon>Actinomycetota</taxon>
        <taxon>Actinomycetes</taxon>
        <taxon>Micrococcales</taxon>
        <taxon>Promicromonosporaceae</taxon>
        <taxon>Promicromonospora</taxon>
    </lineage>
</organism>
<dbReference type="InterPro" id="IPR029058">
    <property type="entry name" value="AB_hydrolase_fold"/>
</dbReference>
<proteinExistence type="predicted"/>
<evidence type="ECO:0000313" key="1">
    <source>
        <dbReference type="EMBL" id="MBA8808505.1"/>
    </source>
</evidence>
<evidence type="ECO:0000313" key="2">
    <source>
        <dbReference type="Proteomes" id="UP000540568"/>
    </source>
</evidence>
<dbReference type="SUPFAM" id="SSF53474">
    <property type="entry name" value="alpha/beta-Hydrolases"/>
    <property type="match status" value="1"/>
</dbReference>
<name>A0A7W3J919_9MICO</name>
<sequence>MSTNIPWAVRTGPRGPVPVYVLQLDRRGTLTSPESLAALVADARDATDVVVISHGWNNDWQAATSRYTDFFDHVDAVLGARPPDHPFRPVYVGLFWPSAALVLPWERGPDIAGGSADGGGDGLAGELAAELDVLGDDLGPELDAELRAALTGPVDGADRTDLVAEILAHLPASDPDETGAPDPGLDGPALRAVWTDTLARAEPAPARPGGIIPDDDGATARPQVAGFDPLELIRSGIRLATVRQMKDRAGRVGATGVAAVLRRLADETPARLHLVGHSYGGRVVMSAVCAGPGPSRPVDSVLLLQPALSAWAFAADVDGRPGGYRPAFDRVRGPVVTTWSAHDLPLTRVFHLALRRRADLGEAEIAGRPPSRFAALGGFGPQGVGAEALAIDRMPDVGQHYPIGEHAVDGRYEVIGVDGTWCIPGHGDVQSDQTAWALLSQVHAAAHADG</sequence>
<dbReference type="EMBL" id="JACGWV010000001">
    <property type="protein sequence ID" value="MBA8808505.1"/>
    <property type="molecule type" value="Genomic_DNA"/>
</dbReference>
<dbReference type="Gene3D" id="3.40.50.1820">
    <property type="entry name" value="alpha/beta hydrolase"/>
    <property type="match status" value="1"/>
</dbReference>
<dbReference type="Proteomes" id="UP000540568">
    <property type="component" value="Unassembled WGS sequence"/>
</dbReference>
<comment type="caution">
    <text evidence="1">The sequence shown here is derived from an EMBL/GenBank/DDBJ whole genome shotgun (WGS) entry which is preliminary data.</text>
</comment>
<dbReference type="AlphaFoldDB" id="A0A7W3J919"/>
<keyword evidence="2" id="KW-1185">Reference proteome</keyword>
<gene>
    <name evidence="1" type="ORF">FHX71_002447</name>
</gene>
<protein>
    <recommendedName>
        <fullName evidence="3">Alpha/beta hydrolase family protein</fullName>
    </recommendedName>
</protein>
<dbReference type="RefSeq" id="WP_182616549.1">
    <property type="nucleotide sequence ID" value="NZ_BAAATF010000003.1"/>
</dbReference>
<evidence type="ECO:0008006" key="3">
    <source>
        <dbReference type="Google" id="ProtNLM"/>
    </source>
</evidence>
<accession>A0A7W3J919</accession>